<dbReference type="EMBL" id="CM031829">
    <property type="protein sequence ID" value="KAG6714461.1"/>
    <property type="molecule type" value="Genomic_DNA"/>
</dbReference>
<evidence type="ECO:0000313" key="1">
    <source>
        <dbReference type="EMBL" id="KAG6714461.1"/>
    </source>
</evidence>
<dbReference type="Proteomes" id="UP000811246">
    <property type="component" value="Chromosome 5"/>
</dbReference>
<comment type="caution">
    <text evidence="1">The sequence shown here is derived from an EMBL/GenBank/DDBJ whole genome shotgun (WGS) entry which is preliminary data.</text>
</comment>
<proteinExistence type="predicted"/>
<sequence length="84" mass="9806">MELVNVYGLITKNKLCFVNGALTLPDENDPMYHAWIHRNIVVLSWLLNALLKEITSSIIYMDSAEEMRNDLKERFAQSNHPRIF</sequence>
<gene>
    <name evidence="1" type="ORF">I3842_05G203500</name>
</gene>
<accession>A0A922F5X1</accession>
<dbReference type="AlphaFoldDB" id="A0A922F5X1"/>
<dbReference type="PANTHER" id="PTHR37610:SF97">
    <property type="entry name" value="RETROTRANSPOSON GAG DOMAIN-CONTAINING PROTEIN"/>
    <property type="match status" value="1"/>
</dbReference>
<organism evidence="1 2">
    <name type="scientific">Carya illinoinensis</name>
    <name type="common">Pecan</name>
    <dbReference type="NCBI Taxonomy" id="32201"/>
    <lineage>
        <taxon>Eukaryota</taxon>
        <taxon>Viridiplantae</taxon>
        <taxon>Streptophyta</taxon>
        <taxon>Embryophyta</taxon>
        <taxon>Tracheophyta</taxon>
        <taxon>Spermatophyta</taxon>
        <taxon>Magnoliopsida</taxon>
        <taxon>eudicotyledons</taxon>
        <taxon>Gunneridae</taxon>
        <taxon>Pentapetalae</taxon>
        <taxon>rosids</taxon>
        <taxon>fabids</taxon>
        <taxon>Fagales</taxon>
        <taxon>Juglandaceae</taxon>
        <taxon>Carya</taxon>
    </lineage>
</organism>
<reference evidence="1" key="1">
    <citation type="submission" date="2021-01" db="EMBL/GenBank/DDBJ databases">
        <authorList>
            <person name="Lovell J.T."/>
            <person name="Bentley N."/>
            <person name="Bhattarai G."/>
            <person name="Jenkins J.W."/>
            <person name="Sreedasyam A."/>
            <person name="Alarcon Y."/>
            <person name="Bock C."/>
            <person name="Boston L."/>
            <person name="Carlson J."/>
            <person name="Cervantes K."/>
            <person name="Clermont K."/>
            <person name="Krom N."/>
            <person name="Kubenka K."/>
            <person name="Mamidi S."/>
            <person name="Mattison C."/>
            <person name="Monteros M."/>
            <person name="Pisani C."/>
            <person name="Plott C."/>
            <person name="Rajasekar S."/>
            <person name="Rhein H.S."/>
            <person name="Rohla C."/>
            <person name="Song M."/>
            <person name="Hilaire R.S."/>
            <person name="Shu S."/>
            <person name="Wells L."/>
            <person name="Wang X."/>
            <person name="Webber J."/>
            <person name="Heerema R.J."/>
            <person name="Klein P."/>
            <person name="Conner P."/>
            <person name="Grauke L."/>
            <person name="Grimwood J."/>
            <person name="Schmutz J."/>
            <person name="Randall J.J."/>
        </authorList>
    </citation>
    <scope>NUCLEOTIDE SEQUENCE</scope>
    <source>
        <tissue evidence="1">Leaf</tissue>
    </source>
</reference>
<evidence type="ECO:0000313" key="2">
    <source>
        <dbReference type="Proteomes" id="UP000811246"/>
    </source>
</evidence>
<name>A0A922F5X1_CARIL</name>
<protein>
    <submittedName>
        <fullName evidence="1">Uncharacterized protein</fullName>
    </submittedName>
</protein>
<dbReference type="PANTHER" id="PTHR37610">
    <property type="entry name" value="CCHC-TYPE DOMAIN-CONTAINING PROTEIN"/>
    <property type="match status" value="1"/>
</dbReference>